<protein>
    <recommendedName>
        <fullName evidence="3">Chitin-binding type-3 domain-containing protein</fullName>
    </recommendedName>
</protein>
<dbReference type="SMART" id="SM00495">
    <property type="entry name" value="ChtBD3"/>
    <property type="match status" value="2"/>
</dbReference>
<dbReference type="GO" id="GO:0005576">
    <property type="term" value="C:extracellular region"/>
    <property type="evidence" value="ECO:0007669"/>
    <property type="project" value="InterPro"/>
</dbReference>
<dbReference type="Proteomes" id="UP000663888">
    <property type="component" value="Unassembled WGS sequence"/>
</dbReference>
<proteinExistence type="predicted"/>
<evidence type="ECO:0000313" key="5">
    <source>
        <dbReference type="EMBL" id="CAE6482384.1"/>
    </source>
</evidence>
<dbReference type="Pfam" id="PF02839">
    <property type="entry name" value="CBM_5_12"/>
    <property type="match status" value="2"/>
</dbReference>
<dbReference type="SUPFAM" id="SSF51055">
    <property type="entry name" value="Carbohydrate binding domain"/>
    <property type="match status" value="2"/>
</dbReference>
<name>A0A8H3CC79_9AGAM</name>
<accession>A0A8H3CC79</accession>
<dbReference type="CDD" id="cd12215">
    <property type="entry name" value="ChiC_BD"/>
    <property type="match status" value="2"/>
</dbReference>
<evidence type="ECO:0000256" key="2">
    <source>
        <dbReference type="SAM" id="MobiDB-lite"/>
    </source>
</evidence>
<evidence type="ECO:0000313" key="6">
    <source>
        <dbReference type="Proteomes" id="UP000663888"/>
    </source>
</evidence>
<organism evidence="4 6">
    <name type="scientific">Rhizoctonia solani</name>
    <dbReference type="NCBI Taxonomy" id="456999"/>
    <lineage>
        <taxon>Eukaryota</taxon>
        <taxon>Fungi</taxon>
        <taxon>Dikarya</taxon>
        <taxon>Basidiomycota</taxon>
        <taxon>Agaricomycotina</taxon>
        <taxon>Agaricomycetes</taxon>
        <taxon>Cantharellales</taxon>
        <taxon>Ceratobasidiaceae</taxon>
        <taxon>Rhizoctonia</taxon>
    </lineage>
</organism>
<reference evidence="4" key="1">
    <citation type="submission" date="2021-01" db="EMBL/GenBank/DDBJ databases">
        <authorList>
            <person name="Kaushik A."/>
        </authorList>
    </citation>
    <scope>NUCLEOTIDE SEQUENCE</scope>
    <source>
        <strain evidence="4">AG4-R118</strain>
        <strain evidence="5">AG4-RS23</strain>
    </source>
</reference>
<keyword evidence="1" id="KW-0378">Hydrolase</keyword>
<dbReference type="GO" id="GO:0004553">
    <property type="term" value="F:hydrolase activity, hydrolyzing O-glycosyl compounds"/>
    <property type="evidence" value="ECO:0007669"/>
    <property type="project" value="InterPro"/>
</dbReference>
<comment type="caution">
    <text evidence="4">The sequence shown here is derived from an EMBL/GenBank/DDBJ whole genome shotgun (WGS) entry which is preliminary data.</text>
</comment>
<dbReference type="InterPro" id="IPR036573">
    <property type="entry name" value="CBM_sf_5/12"/>
</dbReference>
<dbReference type="Proteomes" id="UP000663861">
    <property type="component" value="Unassembled WGS sequence"/>
</dbReference>
<dbReference type="AlphaFoldDB" id="A0A8H3CC79"/>
<dbReference type="GO" id="GO:0030246">
    <property type="term" value="F:carbohydrate binding"/>
    <property type="evidence" value="ECO:0007669"/>
    <property type="project" value="InterPro"/>
</dbReference>
<feature type="region of interest" description="Disordered" evidence="2">
    <location>
        <begin position="79"/>
        <end position="98"/>
    </location>
</feature>
<dbReference type="Gene3D" id="2.10.10.20">
    <property type="entry name" value="Carbohydrate-binding module superfamily 5/12"/>
    <property type="match status" value="2"/>
</dbReference>
<dbReference type="EMBL" id="CAJMWX010001273">
    <property type="protein sequence ID" value="CAE6478510.1"/>
    <property type="molecule type" value="Genomic_DNA"/>
</dbReference>
<evidence type="ECO:0000313" key="4">
    <source>
        <dbReference type="EMBL" id="CAE6478510.1"/>
    </source>
</evidence>
<evidence type="ECO:0000259" key="3">
    <source>
        <dbReference type="SMART" id="SM00495"/>
    </source>
</evidence>
<dbReference type="InterPro" id="IPR003610">
    <property type="entry name" value="CBM5/12"/>
</dbReference>
<evidence type="ECO:0000256" key="1">
    <source>
        <dbReference type="ARBA" id="ARBA00022801"/>
    </source>
</evidence>
<dbReference type="GO" id="GO:0005975">
    <property type="term" value="P:carbohydrate metabolic process"/>
    <property type="evidence" value="ECO:0007669"/>
    <property type="project" value="InterPro"/>
</dbReference>
<gene>
    <name evidence="5" type="ORF">RDB_LOCUS100104</name>
    <name evidence="4" type="ORF">RDB_LOCUS120224</name>
</gene>
<sequence length="98" mass="10631">MSSISEWRSDVPYTAGSVVTYQGRKWTAKQWNQNEAPGGASGAWTSSQASALSEWSSTTPYTAGSVVSYNHHKWTAKEWNQNQVPGGPSGVWTDNGAH</sequence>
<dbReference type="EMBL" id="CAJMWY010002110">
    <property type="protein sequence ID" value="CAE6482384.1"/>
    <property type="molecule type" value="Genomic_DNA"/>
</dbReference>
<feature type="domain" description="Chitin-binding type-3" evidence="3">
    <location>
        <begin position="4"/>
        <end position="47"/>
    </location>
</feature>
<feature type="domain" description="Chitin-binding type-3" evidence="3">
    <location>
        <begin position="52"/>
        <end position="95"/>
    </location>
</feature>